<feature type="non-terminal residue" evidence="9">
    <location>
        <position position="1"/>
    </location>
</feature>
<comment type="caution">
    <text evidence="9">The sequence shown here is derived from an EMBL/GenBank/DDBJ whole genome shotgun (WGS) entry which is preliminary data.</text>
</comment>
<evidence type="ECO:0000256" key="5">
    <source>
        <dbReference type="ARBA" id="ARBA00022454"/>
    </source>
</evidence>
<dbReference type="Proteomes" id="UP000015453">
    <property type="component" value="Unassembled WGS sequence"/>
</dbReference>
<dbReference type="GO" id="GO:1990879">
    <property type="term" value="C:CST complex"/>
    <property type="evidence" value="ECO:0007669"/>
    <property type="project" value="TreeGrafter"/>
</dbReference>
<evidence type="ECO:0000313" key="9">
    <source>
        <dbReference type="EMBL" id="EPS66950.1"/>
    </source>
</evidence>
<evidence type="ECO:0000313" key="10">
    <source>
        <dbReference type="Proteomes" id="UP000015453"/>
    </source>
</evidence>
<dbReference type="PANTHER" id="PTHR14865:SF2">
    <property type="entry name" value="CST COMPLEX SUBUNIT CTC1"/>
    <property type="match status" value="1"/>
</dbReference>
<dbReference type="GO" id="GO:0045740">
    <property type="term" value="P:positive regulation of DNA replication"/>
    <property type="evidence" value="ECO:0007669"/>
    <property type="project" value="TreeGrafter"/>
</dbReference>
<evidence type="ECO:0000256" key="3">
    <source>
        <dbReference type="ARBA" id="ARBA00006332"/>
    </source>
</evidence>
<keyword evidence="7" id="KW-0238">DNA-binding</keyword>
<dbReference type="AlphaFoldDB" id="S8CJU6"/>
<organism evidence="9 10">
    <name type="scientific">Genlisea aurea</name>
    <dbReference type="NCBI Taxonomy" id="192259"/>
    <lineage>
        <taxon>Eukaryota</taxon>
        <taxon>Viridiplantae</taxon>
        <taxon>Streptophyta</taxon>
        <taxon>Embryophyta</taxon>
        <taxon>Tracheophyta</taxon>
        <taxon>Spermatophyta</taxon>
        <taxon>Magnoliopsida</taxon>
        <taxon>eudicotyledons</taxon>
        <taxon>Gunneridae</taxon>
        <taxon>Pentapetalae</taxon>
        <taxon>asterids</taxon>
        <taxon>lamiids</taxon>
        <taxon>Lamiales</taxon>
        <taxon>Lentibulariaceae</taxon>
        <taxon>Genlisea</taxon>
    </lineage>
</organism>
<keyword evidence="10" id="KW-1185">Reference proteome</keyword>
<evidence type="ECO:0000256" key="2">
    <source>
        <dbReference type="ARBA" id="ARBA00004574"/>
    </source>
</evidence>
<dbReference type="PANTHER" id="PTHR14865">
    <property type="entry name" value="CST COMPLEX SUBUNIT CTC1"/>
    <property type="match status" value="1"/>
</dbReference>
<evidence type="ECO:0000256" key="7">
    <source>
        <dbReference type="ARBA" id="ARBA00023125"/>
    </source>
</evidence>
<reference evidence="9 10" key="1">
    <citation type="journal article" date="2013" name="BMC Genomics">
        <title>The miniature genome of a carnivorous plant Genlisea aurea contains a low number of genes and short non-coding sequences.</title>
        <authorList>
            <person name="Leushkin E.V."/>
            <person name="Sutormin R.A."/>
            <person name="Nabieva E.R."/>
            <person name="Penin A.A."/>
            <person name="Kondrashov A.S."/>
            <person name="Logacheva M.D."/>
        </authorList>
    </citation>
    <scope>NUCLEOTIDE SEQUENCE [LARGE SCALE GENOMIC DNA]</scope>
</reference>
<gene>
    <name evidence="9" type="ORF">M569_07828</name>
</gene>
<keyword evidence="8" id="KW-0539">Nucleus</keyword>
<name>S8CJU6_9LAMI</name>
<dbReference type="InterPro" id="IPR028262">
    <property type="entry name" value="CTC1_plant"/>
</dbReference>
<comment type="similarity">
    <text evidence="3">Belongs to the CTC1 family.</text>
</comment>
<dbReference type="InterPro" id="IPR042617">
    <property type="entry name" value="CTC1-like"/>
</dbReference>
<evidence type="ECO:0000256" key="4">
    <source>
        <dbReference type="ARBA" id="ARBA00016175"/>
    </source>
</evidence>
<protein>
    <recommendedName>
        <fullName evidence="4">CST complex subunit CTC1</fullName>
    </recommendedName>
</protein>
<evidence type="ECO:0000256" key="1">
    <source>
        <dbReference type="ARBA" id="ARBA00004123"/>
    </source>
</evidence>
<proteinExistence type="inferred from homology"/>
<dbReference type="OrthoDB" id="2314520at2759"/>
<dbReference type="GO" id="GO:0042162">
    <property type="term" value="F:telomeric DNA binding"/>
    <property type="evidence" value="ECO:0007669"/>
    <property type="project" value="TreeGrafter"/>
</dbReference>
<keyword evidence="6" id="KW-0779">Telomere</keyword>
<evidence type="ECO:0000256" key="8">
    <source>
        <dbReference type="ARBA" id="ARBA00023242"/>
    </source>
</evidence>
<comment type="subcellular location">
    <subcellularLocation>
        <location evidence="2">Chromosome</location>
        <location evidence="2">Telomere</location>
    </subcellularLocation>
    <subcellularLocation>
        <location evidence="1">Nucleus</location>
    </subcellularLocation>
</comment>
<dbReference type="EMBL" id="AUSU01003384">
    <property type="protein sequence ID" value="EPS66950.1"/>
    <property type="molecule type" value="Genomic_DNA"/>
</dbReference>
<sequence>CQTLGALNHPAVLVGTFVLPSFDIQISLIKCGCFRFSDGSATVCCDTLDFDLEMIGQKVIVLAWNFLPMKCGRNNDANGGFLEVIRWEYFQES</sequence>
<evidence type="ECO:0000256" key="6">
    <source>
        <dbReference type="ARBA" id="ARBA00022895"/>
    </source>
</evidence>
<dbReference type="Pfam" id="PF15491">
    <property type="entry name" value="CTC1_2"/>
    <property type="match status" value="1"/>
</dbReference>
<dbReference type="GO" id="GO:0003697">
    <property type="term" value="F:single-stranded DNA binding"/>
    <property type="evidence" value="ECO:0007669"/>
    <property type="project" value="TreeGrafter"/>
</dbReference>
<feature type="non-terminal residue" evidence="9">
    <location>
        <position position="93"/>
    </location>
</feature>
<accession>S8CJU6</accession>
<dbReference type="GO" id="GO:0010833">
    <property type="term" value="P:telomere maintenance via telomere lengthening"/>
    <property type="evidence" value="ECO:0007669"/>
    <property type="project" value="TreeGrafter"/>
</dbReference>
<keyword evidence="5" id="KW-0158">Chromosome</keyword>